<protein>
    <recommendedName>
        <fullName evidence="7">NADH-quinone oxidoreductase subunit K</fullName>
        <ecNumber evidence="7">7.1.1.-</ecNumber>
    </recommendedName>
    <alternativeName>
        <fullName evidence="7">NADH dehydrogenase I subunit K</fullName>
    </alternativeName>
    <alternativeName>
        <fullName evidence="7">NDH-1 subunit K</fullName>
    </alternativeName>
</protein>
<comment type="caution">
    <text evidence="7">Lacks conserved residue(s) required for the propagation of feature annotation.</text>
</comment>
<comment type="subunit">
    <text evidence="7">NDH-1 is composed of 14 different subunits. Subunits NuoA, H, J, K, L, M, N constitute the membrane sector of the complex.</text>
</comment>
<name>A0A2T5GEI7_HYDSH</name>
<evidence type="ECO:0000256" key="5">
    <source>
        <dbReference type="ARBA" id="ARBA00022989"/>
    </source>
</evidence>
<dbReference type="Gene3D" id="1.10.287.3510">
    <property type="match status" value="1"/>
</dbReference>
<gene>
    <name evidence="7" type="primary">nuoK</name>
    <name evidence="8" type="ORF">HSCHL_0154</name>
</gene>
<dbReference type="RefSeq" id="WP_409359802.1">
    <property type="nucleotide sequence ID" value="NZ_CBCSAS010000008.1"/>
</dbReference>
<keyword evidence="7" id="KW-0874">Quinone</keyword>
<sequence>MTDGMLVGLLLFGALLFALGLYGALAQRNAVRVLLAVELMLLAGGLNVVALTRFLPAGAENRRLGPLPLAGDYAAALGQTTTLFFLAVAAAEVAIGLAAVIAAYRLRPTPNVDEMDERE</sequence>
<dbReference type="PANTHER" id="PTHR11434">
    <property type="entry name" value="NADH-UBIQUINONE OXIDOREDUCTASE SUBUNIT ND4L"/>
    <property type="match status" value="1"/>
</dbReference>
<evidence type="ECO:0000313" key="8">
    <source>
        <dbReference type="EMBL" id="PTQ54575.1"/>
    </source>
</evidence>
<dbReference type="HAMAP" id="MF_01456">
    <property type="entry name" value="NDH1_NuoK"/>
    <property type="match status" value="1"/>
</dbReference>
<keyword evidence="7" id="KW-1278">Translocase</keyword>
<proteinExistence type="inferred from homology"/>
<feature type="transmembrane region" description="Helical" evidence="7">
    <location>
        <begin position="36"/>
        <end position="55"/>
    </location>
</feature>
<evidence type="ECO:0000256" key="1">
    <source>
        <dbReference type="ARBA" id="ARBA00004141"/>
    </source>
</evidence>
<dbReference type="EC" id="7.1.1.-" evidence="7"/>
<dbReference type="InterPro" id="IPR001133">
    <property type="entry name" value="NADH_UbQ_OxRdtase_chain4L/K"/>
</dbReference>
<organism evidence="8 9">
    <name type="scientific">Hydrogenibacillus schlegelii</name>
    <name type="common">Bacillus schlegelii</name>
    <dbReference type="NCBI Taxonomy" id="1484"/>
    <lineage>
        <taxon>Bacteria</taxon>
        <taxon>Bacillati</taxon>
        <taxon>Bacillota</taxon>
        <taxon>Bacilli</taxon>
        <taxon>Bacillales</taxon>
        <taxon>Bacillales Family X. Incertae Sedis</taxon>
        <taxon>Hydrogenibacillus</taxon>
    </lineage>
</organism>
<comment type="catalytic activity">
    <reaction evidence="7">
        <text>a quinone + NADH + 5 H(+)(in) = a quinol + NAD(+) + 4 H(+)(out)</text>
        <dbReference type="Rhea" id="RHEA:57888"/>
        <dbReference type="ChEBI" id="CHEBI:15378"/>
        <dbReference type="ChEBI" id="CHEBI:24646"/>
        <dbReference type="ChEBI" id="CHEBI:57540"/>
        <dbReference type="ChEBI" id="CHEBI:57945"/>
        <dbReference type="ChEBI" id="CHEBI:132124"/>
    </reaction>
</comment>
<dbReference type="AlphaFoldDB" id="A0A2T5GEI7"/>
<evidence type="ECO:0000256" key="6">
    <source>
        <dbReference type="ARBA" id="ARBA00023136"/>
    </source>
</evidence>
<dbReference type="InterPro" id="IPR039428">
    <property type="entry name" value="NUOK/Mnh_C1-like"/>
</dbReference>
<dbReference type="PANTHER" id="PTHR11434:SF16">
    <property type="entry name" value="NADH-UBIQUINONE OXIDOREDUCTASE CHAIN 4L"/>
    <property type="match status" value="1"/>
</dbReference>
<dbReference type="GO" id="GO:0048038">
    <property type="term" value="F:quinone binding"/>
    <property type="evidence" value="ECO:0007669"/>
    <property type="project" value="UniProtKB-KW"/>
</dbReference>
<dbReference type="GO" id="GO:0050136">
    <property type="term" value="F:NADH dehydrogenase (quinone) (non-electrogenic) activity"/>
    <property type="evidence" value="ECO:0007669"/>
    <property type="project" value="UniProtKB-UniRule"/>
</dbReference>
<keyword evidence="7" id="KW-0520">NAD</keyword>
<dbReference type="NCBIfam" id="NF004320">
    <property type="entry name" value="PRK05715.1-2"/>
    <property type="match status" value="1"/>
</dbReference>
<evidence type="ECO:0000256" key="4">
    <source>
        <dbReference type="ARBA" id="ARBA00022692"/>
    </source>
</evidence>
<dbReference type="EMBL" id="PEBV01000003">
    <property type="protein sequence ID" value="PTQ54575.1"/>
    <property type="molecule type" value="Genomic_DNA"/>
</dbReference>
<keyword evidence="4 7" id="KW-0812">Transmembrane</keyword>
<feature type="transmembrane region" description="Helical" evidence="7">
    <location>
        <begin position="83"/>
        <end position="106"/>
    </location>
</feature>
<comment type="caution">
    <text evidence="8">The sequence shown here is derived from an EMBL/GenBank/DDBJ whole genome shotgun (WGS) entry which is preliminary data.</text>
</comment>
<dbReference type="GO" id="GO:0030964">
    <property type="term" value="C:NADH dehydrogenase complex"/>
    <property type="evidence" value="ECO:0007669"/>
    <property type="project" value="TreeGrafter"/>
</dbReference>
<evidence type="ECO:0000256" key="7">
    <source>
        <dbReference type="HAMAP-Rule" id="MF_01456"/>
    </source>
</evidence>
<evidence type="ECO:0000256" key="3">
    <source>
        <dbReference type="ARBA" id="ARBA00022448"/>
    </source>
</evidence>
<comment type="similarity">
    <text evidence="2 7">Belongs to the complex I subunit 4L family.</text>
</comment>
<keyword evidence="6 7" id="KW-0472">Membrane</keyword>
<dbReference type="Proteomes" id="UP000244180">
    <property type="component" value="Unassembled WGS sequence"/>
</dbReference>
<accession>A0A2T5GEI7</accession>
<evidence type="ECO:0000313" key="9">
    <source>
        <dbReference type="Proteomes" id="UP000244180"/>
    </source>
</evidence>
<keyword evidence="5 7" id="KW-1133">Transmembrane helix</keyword>
<dbReference type="GO" id="GO:0042773">
    <property type="term" value="P:ATP synthesis coupled electron transport"/>
    <property type="evidence" value="ECO:0007669"/>
    <property type="project" value="InterPro"/>
</dbReference>
<reference evidence="8 9" key="1">
    <citation type="submission" date="2017-08" db="EMBL/GenBank/DDBJ databases">
        <title>Burning lignite coal seam in the remote Altai Mountains harbors a hydrogen-driven thermophilic microbial community.</title>
        <authorList>
            <person name="Kadnikov V.V."/>
            <person name="Mardanov A.V."/>
            <person name="Ivasenko D."/>
            <person name="Beletsky A.V."/>
            <person name="Karnachuk O.V."/>
            <person name="Ravin N.V."/>
        </authorList>
    </citation>
    <scope>NUCLEOTIDE SEQUENCE [LARGE SCALE GENOMIC DNA]</scope>
    <source>
        <strain evidence="8">AL33</strain>
    </source>
</reference>
<evidence type="ECO:0000256" key="2">
    <source>
        <dbReference type="ARBA" id="ARBA00010519"/>
    </source>
</evidence>
<comment type="function">
    <text evidence="7">NDH-1 shuttles electrons from NADH, via FMN and iron-sulfur (Fe-S) centers, to quinones in the respiratory chain. The immediate electron acceptor for the enzyme in this species is believed to be a menaquinone. Couples the redox reaction to proton translocation (for every two electrons transferred, four hydrogen ions are translocated across the cytoplasmic membrane), and thus conserves the redox energy in a proton gradient.</text>
</comment>
<comment type="subcellular location">
    <subcellularLocation>
        <location evidence="7">Cell membrane</location>
        <topology evidence="7">Multi-pass membrane protein</topology>
    </subcellularLocation>
    <subcellularLocation>
        <location evidence="1">Membrane</location>
        <topology evidence="1">Multi-pass membrane protein</topology>
    </subcellularLocation>
</comment>
<dbReference type="GO" id="GO:0005886">
    <property type="term" value="C:plasma membrane"/>
    <property type="evidence" value="ECO:0007669"/>
    <property type="project" value="UniProtKB-SubCell"/>
</dbReference>
<keyword evidence="7" id="KW-1003">Cell membrane</keyword>
<keyword evidence="3 7" id="KW-0813">Transport</keyword>
<keyword evidence="8" id="KW-0830">Ubiquinone</keyword>
<dbReference type="Pfam" id="PF00420">
    <property type="entry name" value="Oxidored_q2"/>
    <property type="match status" value="1"/>
</dbReference>